<dbReference type="GO" id="GO:0016757">
    <property type="term" value="F:glycosyltransferase activity"/>
    <property type="evidence" value="ECO:0007669"/>
    <property type="project" value="InterPro"/>
</dbReference>
<dbReference type="Pfam" id="PF00534">
    <property type="entry name" value="Glycos_transf_1"/>
    <property type="match status" value="1"/>
</dbReference>
<reference evidence="3" key="1">
    <citation type="submission" date="2022-04" db="EMBL/GenBank/DDBJ databases">
        <title>Desulfatitalea alkaliphila sp. nov., a novel anaerobic sulfate-reducing bacterium isolated from terrestrial mud volcano, Taman Peninsula, Russia.</title>
        <authorList>
            <person name="Khomyakova M.A."/>
            <person name="Merkel A.Y."/>
            <person name="Slobodkin A.I."/>
        </authorList>
    </citation>
    <scope>NUCLEOTIDE SEQUENCE</scope>
    <source>
        <strain evidence="3">M08but</strain>
    </source>
</reference>
<name>A0AA41ULC6_9BACT</name>
<dbReference type="Gene3D" id="3.40.50.2000">
    <property type="entry name" value="Glycogen Phosphorylase B"/>
    <property type="match status" value="2"/>
</dbReference>
<evidence type="ECO:0000259" key="2">
    <source>
        <dbReference type="Pfam" id="PF00534"/>
    </source>
</evidence>
<comment type="caution">
    <text evidence="3">The sequence shown here is derived from an EMBL/GenBank/DDBJ whole genome shotgun (WGS) entry which is preliminary data.</text>
</comment>
<gene>
    <name evidence="3" type="ORF">MRX98_17160</name>
</gene>
<dbReference type="PANTHER" id="PTHR46401">
    <property type="entry name" value="GLYCOSYLTRANSFERASE WBBK-RELATED"/>
    <property type="match status" value="1"/>
</dbReference>
<keyword evidence="4" id="KW-1185">Reference proteome</keyword>
<dbReference type="PANTHER" id="PTHR46401:SF2">
    <property type="entry name" value="GLYCOSYLTRANSFERASE WBBK-RELATED"/>
    <property type="match status" value="1"/>
</dbReference>
<dbReference type="AlphaFoldDB" id="A0AA41ULC6"/>
<feature type="domain" description="Glycosyl transferase family 1" evidence="2">
    <location>
        <begin position="232"/>
        <end position="406"/>
    </location>
</feature>
<proteinExistence type="predicted"/>
<evidence type="ECO:0000313" key="4">
    <source>
        <dbReference type="Proteomes" id="UP001165427"/>
    </source>
</evidence>
<dbReference type="SUPFAM" id="SSF53756">
    <property type="entry name" value="UDP-Glycosyltransferase/glycogen phosphorylase"/>
    <property type="match status" value="1"/>
</dbReference>
<dbReference type="EMBL" id="JALJRB010000024">
    <property type="protein sequence ID" value="MCJ8502317.1"/>
    <property type="molecule type" value="Genomic_DNA"/>
</dbReference>
<dbReference type="Proteomes" id="UP001165427">
    <property type="component" value="Unassembled WGS sequence"/>
</dbReference>
<evidence type="ECO:0000313" key="3">
    <source>
        <dbReference type="EMBL" id="MCJ8502317.1"/>
    </source>
</evidence>
<sequence>MNARSHRLENGLDINGEPMAKNIGFISTRFAGTDGVSLEASKWAHVLTEAGHRCFWLAGELERDPEVSWLLPEAHFKHEKNQWINARVFGHKNRKAGVTDTIHAVKVLIKVAIEEFIEHFRIDMLIVENALTIPMHIPLGVALTEIIAERQIPTIAHHHDFHWERARFSVNAVDDYLRMAFPPKLNSLAHVVINSAGQEELALRTGASAIIIPNVLDFDHEVQSDPVQSALFRKTVGLKPEDKIILQPTRIVQRKGIEHAIELVKHLEDPAYKLVISHEAGDEGFEYAEWLKSHAREHGVDLRLFDMQVADPFNGGGRRNGPYTLWDIYPHADFITYPSLYEGFGNAFLEAIYFRKPLLVNRYAIFVRDIEPKGFDLVVMDGFLTEKNLQNVRQVLESTERRERMVTHNFNIARRYYSYSVLRHALNMLVFHFFGVEGGAHQC</sequence>
<dbReference type="GO" id="GO:0009103">
    <property type="term" value="P:lipopolysaccharide biosynthetic process"/>
    <property type="evidence" value="ECO:0007669"/>
    <property type="project" value="TreeGrafter"/>
</dbReference>
<organism evidence="3 4">
    <name type="scientific">Desulfatitalea alkaliphila</name>
    <dbReference type="NCBI Taxonomy" id="2929485"/>
    <lineage>
        <taxon>Bacteria</taxon>
        <taxon>Pseudomonadati</taxon>
        <taxon>Thermodesulfobacteriota</taxon>
        <taxon>Desulfobacteria</taxon>
        <taxon>Desulfobacterales</taxon>
        <taxon>Desulfosarcinaceae</taxon>
        <taxon>Desulfatitalea</taxon>
    </lineage>
</organism>
<protein>
    <submittedName>
        <fullName evidence="3">Glycosyltransferase family 4 protein</fullName>
    </submittedName>
</protein>
<accession>A0AA41ULC6</accession>
<keyword evidence="1" id="KW-0808">Transferase</keyword>
<dbReference type="CDD" id="cd03801">
    <property type="entry name" value="GT4_PimA-like"/>
    <property type="match status" value="1"/>
</dbReference>
<dbReference type="RefSeq" id="WP_246912882.1">
    <property type="nucleotide sequence ID" value="NZ_JALJRB010000024.1"/>
</dbReference>
<dbReference type="InterPro" id="IPR001296">
    <property type="entry name" value="Glyco_trans_1"/>
</dbReference>
<evidence type="ECO:0000256" key="1">
    <source>
        <dbReference type="ARBA" id="ARBA00022679"/>
    </source>
</evidence>